<dbReference type="AlphaFoldDB" id="A0A6C0LVA7"/>
<accession>A0A6C0LVA7</accession>
<evidence type="ECO:0000313" key="1">
    <source>
        <dbReference type="EMBL" id="QHU33955.1"/>
    </source>
</evidence>
<organism evidence="1">
    <name type="scientific">viral metagenome</name>
    <dbReference type="NCBI Taxonomy" id="1070528"/>
    <lineage>
        <taxon>unclassified sequences</taxon>
        <taxon>metagenomes</taxon>
        <taxon>organismal metagenomes</taxon>
    </lineage>
</organism>
<protein>
    <submittedName>
        <fullName evidence="1">Uncharacterized protein</fullName>
    </submittedName>
</protein>
<proteinExistence type="predicted"/>
<dbReference type="EMBL" id="MN740565">
    <property type="protein sequence ID" value="QHU33955.1"/>
    <property type="molecule type" value="Genomic_DNA"/>
</dbReference>
<reference evidence="1" key="1">
    <citation type="journal article" date="2020" name="Nature">
        <title>Giant virus diversity and host interactions through global metagenomics.</title>
        <authorList>
            <person name="Schulz F."/>
            <person name="Roux S."/>
            <person name="Paez-Espino D."/>
            <person name="Jungbluth S."/>
            <person name="Walsh D.A."/>
            <person name="Denef V.J."/>
            <person name="McMahon K.D."/>
            <person name="Konstantinidis K.T."/>
            <person name="Eloe-Fadrosh E.A."/>
            <person name="Kyrpides N.C."/>
            <person name="Woyke T."/>
        </authorList>
    </citation>
    <scope>NUCLEOTIDE SEQUENCE</scope>
    <source>
        <strain evidence="1">GVMAG-S-1016704-142</strain>
    </source>
</reference>
<name>A0A6C0LVA7_9ZZZZ</name>
<sequence>MTVYDDEKKSLISEQNVLFAKNNTQGVVEKFKELDNNITENCPDDRVVSERSRLQEKRNQWDSSGFSPEFIINKQLNEFDKSSLSVGIANQCTRIGNHFYHIEMSNENHKCINKKNPLVWNYDLLTSDDGVYTWFIFTDTYGFQHLVSKKVLTIHEISTKHSNIISDILDELDTIHFAGEFQKTGNSVELNFLSGTYMSPEFEGLSDIQINGTKDQAVKFLNENFDGEIIFTDQNPVETFITATNIVYTHENIKLLLDCGAVIKRFDYGRTCKLYNILPGLRYTAEAKHEQSVRVWEQIGGVKPIFDYKPPIIAYVVVTKENLDLTAVNEKKEIIPFPY</sequence>